<dbReference type="PANTHER" id="PTHR10891">
    <property type="entry name" value="EF-HAND CALCIUM-BINDING DOMAIN CONTAINING PROTEIN"/>
    <property type="match status" value="1"/>
</dbReference>
<name>A0AAD8NRJ5_TARER</name>
<proteinExistence type="predicted"/>
<dbReference type="CDD" id="cd00051">
    <property type="entry name" value="EFh"/>
    <property type="match status" value="2"/>
</dbReference>
<evidence type="ECO:0000313" key="6">
    <source>
        <dbReference type="Proteomes" id="UP001229421"/>
    </source>
</evidence>
<dbReference type="SUPFAM" id="SSF47473">
    <property type="entry name" value="EF-hand"/>
    <property type="match status" value="1"/>
</dbReference>
<dbReference type="SMART" id="SM00054">
    <property type="entry name" value="EFh"/>
    <property type="match status" value="4"/>
</dbReference>
<dbReference type="AlphaFoldDB" id="A0AAD8NRJ5"/>
<feature type="domain" description="EF-hand" evidence="4">
    <location>
        <begin position="124"/>
        <end position="159"/>
    </location>
</feature>
<evidence type="ECO:0000256" key="2">
    <source>
        <dbReference type="ARBA" id="ARBA00022737"/>
    </source>
</evidence>
<dbReference type="InterPro" id="IPR039647">
    <property type="entry name" value="EF_hand_pair_protein_CML-like"/>
</dbReference>
<dbReference type="InterPro" id="IPR011992">
    <property type="entry name" value="EF-hand-dom_pair"/>
</dbReference>
<organism evidence="5 6">
    <name type="scientific">Tagetes erecta</name>
    <name type="common">African marigold</name>
    <dbReference type="NCBI Taxonomy" id="13708"/>
    <lineage>
        <taxon>Eukaryota</taxon>
        <taxon>Viridiplantae</taxon>
        <taxon>Streptophyta</taxon>
        <taxon>Embryophyta</taxon>
        <taxon>Tracheophyta</taxon>
        <taxon>Spermatophyta</taxon>
        <taxon>Magnoliopsida</taxon>
        <taxon>eudicotyledons</taxon>
        <taxon>Gunneridae</taxon>
        <taxon>Pentapetalae</taxon>
        <taxon>asterids</taxon>
        <taxon>campanulids</taxon>
        <taxon>Asterales</taxon>
        <taxon>Asteraceae</taxon>
        <taxon>Asteroideae</taxon>
        <taxon>Heliantheae alliance</taxon>
        <taxon>Tageteae</taxon>
        <taxon>Tagetes</taxon>
    </lineage>
</organism>
<dbReference type="InterPro" id="IPR018247">
    <property type="entry name" value="EF_Hand_1_Ca_BS"/>
</dbReference>
<evidence type="ECO:0000313" key="5">
    <source>
        <dbReference type="EMBL" id="KAK1425685.1"/>
    </source>
</evidence>
<keyword evidence="6" id="KW-1185">Reference proteome</keyword>
<evidence type="ECO:0000259" key="4">
    <source>
        <dbReference type="PROSITE" id="PS50222"/>
    </source>
</evidence>
<gene>
    <name evidence="5" type="ORF">QVD17_21040</name>
</gene>
<feature type="domain" description="EF-hand" evidence="4">
    <location>
        <begin position="49"/>
        <end position="84"/>
    </location>
</feature>
<dbReference type="PROSITE" id="PS50222">
    <property type="entry name" value="EF_HAND_2"/>
    <property type="match status" value="4"/>
</dbReference>
<feature type="domain" description="EF-hand" evidence="4">
    <location>
        <begin position="13"/>
        <end position="48"/>
    </location>
</feature>
<keyword evidence="3" id="KW-0106">Calcium</keyword>
<dbReference type="GO" id="GO:0005509">
    <property type="term" value="F:calcium ion binding"/>
    <property type="evidence" value="ECO:0007669"/>
    <property type="project" value="InterPro"/>
</dbReference>
<sequence>MAPEKNKQSVFPTDKEEVKKIFNRFDTNGDGKLSEEELIGILKSLGSDTSPDEVKRTLAEIDADSDGFISLDEFVAFCKGIAGESEGEGIDDLKQAFKLYDLNNNGVISASELQQILSQLGESYTVENCANMIKSVDSDGDGFVNFEEFRKMMSKNSGDDAP</sequence>
<keyword evidence="2" id="KW-0677">Repeat</keyword>
<dbReference type="Gene3D" id="1.10.238.10">
    <property type="entry name" value="EF-hand"/>
    <property type="match status" value="2"/>
</dbReference>
<dbReference type="InterPro" id="IPR002048">
    <property type="entry name" value="EF_hand_dom"/>
</dbReference>
<dbReference type="PROSITE" id="PS00018">
    <property type="entry name" value="EF_HAND_1"/>
    <property type="match status" value="4"/>
</dbReference>
<dbReference type="EMBL" id="JAUHHV010000005">
    <property type="protein sequence ID" value="KAK1425685.1"/>
    <property type="molecule type" value="Genomic_DNA"/>
</dbReference>
<dbReference type="FunFam" id="1.10.238.10:FF:000001">
    <property type="entry name" value="Calmodulin 1"/>
    <property type="match status" value="1"/>
</dbReference>
<comment type="caution">
    <text evidence="5">The sequence shown here is derived from an EMBL/GenBank/DDBJ whole genome shotgun (WGS) entry which is preliminary data.</text>
</comment>
<evidence type="ECO:0000256" key="3">
    <source>
        <dbReference type="ARBA" id="ARBA00022837"/>
    </source>
</evidence>
<feature type="domain" description="EF-hand" evidence="4">
    <location>
        <begin position="88"/>
        <end position="123"/>
    </location>
</feature>
<reference evidence="5" key="1">
    <citation type="journal article" date="2023" name="bioRxiv">
        <title>Improved chromosome-level genome assembly for marigold (Tagetes erecta).</title>
        <authorList>
            <person name="Jiang F."/>
            <person name="Yuan L."/>
            <person name="Wang S."/>
            <person name="Wang H."/>
            <person name="Xu D."/>
            <person name="Wang A."/>
            <person name="Fan W."/>
        </authorList>
    </citation>
    <scope>NUCLEOTIDE SEQUENCE</scope>
    <source>
        <strain evidence="5">WSJ</strain>
        <tissue evidence="5">Leaf</tissue>
    </source>
</reference>
<evidence type="ECO:0000256" key="1">
    <source>
        <dbReference type="ARBA" id="ARBA00022723"/>
    </source>
</evidence>
<dbReference type="Pfam" id="PF13499">
    <property type="entry name" value="EF-hand_7"/>
    <property type="match status" value="2"/>
</dbReference>
<protein>
    <recommendedName>
        <fullName evidence="4">EF-hand domain-containing protein</fullName>
    </recommendedName>
</protein>
<dbReference type="Proteomes" id="UP001229421">
    <property type="component" value="Unassembled WGS sequence"/>
</dbReference>
<keyword evidence="1" id="KW-0479">Metal-binding</keyword>
<accession>A0AAD8NRJ5</accession>